<gene>
    <name evidence="1" type="ORF">A8C75_18630</name>
</gene>
<accession>A0A1A9F3E4</accession>
<sequence length="102" mass="11871">MKLISVFVIGLVVGALSFYGYFNYNIKMASFDMNRDGTSDVQYLYRYNSTLKQMRIDRNHDGKEDSVINYDRFSIPVYEHGDDNFYGVYDTDIEYEGGDKQG</sequence>
<reference evidence="2" key="1">
    <citation type="submission" date="2016-05" db="EMBL/GenBank/DDBJ databases">
        <authorList>
            <person name="Baek K."/>
            <person name="Yang S.-J."/>
        </authorList>
    </citation>
    <scope>NUCLEOTIDE SEQUENCE [LARGE SCALE GENOMIC DNA]</scope>
    <source>
        <strain evidence="2">ST58-10</strain>
    </source>
</reference>
<proteinExistence type="predicted"/>
<dbReference type="RefSeq" id="WP_067385769.1">
    <property type="nucleotide sequence ID" value="NZ_CP015839.1"/>
</dbReference>
<protein>
    <submittedName>
        <fullName evidence="1">Uncharacterized protein</fullName>
    </submittedName>
</protein>
<evidence type="ECO:0000313" key="1">
    <source>
        <dbReference type="EMBL" id="ANG64289.1"/>
    </source>
</evidence>
<name>A0A1A9F3E4_9GAMM</name>
<organism evidence="1 2">
    <name type="scientific">Marinobacterium aestuarii</name>
    <dbReference type="NCBI Taxonomy" id="1821621"/>
    <lineage>
        <taxon>Bacteria</taxon>
        <taxon>Pseudomonadati</taxon>
        <taxon>Pseudomonadota</taxon>
        <taxon>Gammaproteobacteria</taxon>
        <taxon>Oceanospirillales</taxon>
        <taxon>Oceanospirillaceae</taxon>
        <taxon>Marinobacterium</taxon>
    </lineage>
</organism>
<reference evidence="1 2" key="2">
    <citation type="journal article" date="2018" name="Int. J. Syst. Evol. Microbiol.">
        <title>Marinobacterium aestuarii sp. nov., a benzene-degrading marine bacterium isolated from estuary sediment.</title>
        <authorList>
            <person name="Bae S.S."/>
            <person name="Jung J."/>
            <person name="Chung D."/>
            <person name="Baek K."/>
        </authorList>
    </citation>
    <scope>NUCLEOTIDE SEQUENCE [LARGE SCALE GENOMIC DNA]</scope>
    <source>
        <strain evidence="1 2">ST58-10</strain>
    </source>
</reference>
<dbReference type="KEGG" id="mars:A8C75_18630"/>
<dbReference type="AlphaFoldDB" id="A0A1A9F3E4"/>
<evidence type="ECO:0000313" key="2">
    <source>
        <dbReference type="Proteomes" id="UP000078070"/>
    </source>
</evidence>
<dbReference type="OrthoDB" id="9814654at2"/>
<dbReference type="Proteomes" id="UP000078070">
    <property type="component" value="Chromosome"/>
</dbReference>
<dbReference type="EMBL" id="CP015839">
    <property type="protein sequence ID" value="ANG64289.1"/>
    <property type="molecule type" value="Genomic_DNA"/>
</dbReference>
<keyword evidence="2" id="KW-1185">Reference proteome</keyword>